<accession>A0A1W2C4E7</accession>
<evidence type="ECO:0000313" key="2">
    <source>
        <dbReference type="EMBL" id="SMC80115.1"/>
    </source>
</evidence>
<protein>
    <submittedName>
        <fullName evidence="2">Uncharacterized protein</fullName>
    </submittedName>
</protein>
<feature type="region of interest" description="Disordered" evidence="1">
    <location>
        <begin position="1"/>
        <end position="26"/>
    </location>
</feature>
<reference evidence="2 3" key="1">
    <citation type="submission" date="2017-04" db="EMBL/GenBank/DDBJ databases">
        <authorList>
            <person name="Afonso C.L."/>
            <person name="Miller P.J."/>
            <person name="Scott M.A."/>
            <person name="Spackman E."/>
            <person name="Goraichik I."/>
            <person name="Dimitrov K.M."/>
            <person name="Suarez D.L."/>
            <person name="Swayne D.E."/>
        </authorList>
    </citation>
    <scope>NUCLEOTIDE SEQUENCE [LARGE SCALE GENOMIC DNA]</scope>
    <source>
        <strain evidence="2 3">CGMCC 1.10972</strain>
    </source>
</reference>
<evidence type="ECO:0000256" key="1">
    <source>
        <dbReference type="SAM" id="MobiDB-lite"/>
    </source>
</evidence>
<proteinExistence type="predicted"/>
<organism evidence="2 3">
    <name type="scientific">Fulvimarina manganoxydans</name>
    <dbReference type="NCBI Taxonomy" id="937218"/>
    <lineage>
        <taxon>Bacteria</taxon>
        <taxon>Pseudomonadati</taxon>
        <taxon>Pseudomonadota</taxon>
        <taxon>Alphaproteobacteria</taxon>
        <taxon>Hyphomicrobiales</taxon>
        <taxon>Aurantimonadaceae</taxon>
        <taxon>Fulvimarina</taxon>
    </lineage>
</organism>
<dbReference type="STRING" id="937218.SAMN06297251_108161"/>
<name>A0A1W2C4E7_9HYPH</name>
<gene>
    <name evidence="2" type="ORF">SAMN06297251_108161</name>
</gene>
<dbReference type="RefSeq" id="WP_084410144.1">
    <property type="nucleotide sequence ID" value="NZ_FWXR01000008.1"/>
</dbReference>
<dbReference type="AlphaFoldDB" id="A0A1W2C4E7"/>
<keyword evidence="3" id="KW-1185">Reference proteome</keyword>
<evidence type="ECO:0000313" key="3">
    <source>
        <dbReference type="Proteomes" id="UP000192656"/>
    </source>
</evidence>
<sequence length="133" mass="14668">MSGGDDRPGIGDNGGPPIDDEPPVLPSGAKCRLCRHWMAPPEADERAYDFFRLGLSRRRVKRPAGSCDRVILSWGKRPSFSATAGESVCWNYEEKPPAPRAKGGGFVTIYRNGRVAWQGREEDAPPEQTELDL</sequence>
<dbReference type="EMBL" id="FWXR01000008">
    <property type="protein sequence ID" value="SMC80115.1"/>
    <property type="molecule type" value="Genomic_DNA"/>
</dbReference>
<dbReference type="Proteomes" id="UP000192656">
    <property type="component" value="Unassembled WGS sequence"/>
</dbReference>